<protein>
    <submittedName>
        <fullName evidence="1">12759_t:CDS:1</fullName>
    </submittedName>
</protein>
<evidence type="ECO:0000313" key="1">
    <source>
        <dbReference type="EMBL" id="CAG8558741.1"/>
    </source>
</evidence>
<sequence>MNKDKEVKAKNPLSKEELLAQYRATLTVLRIQNKMGQLAKTHQIKELKREIARLLTKKNAGAKISSMNIRTFQPRKQNSRNWVRQTKKSFYEREISRLLYQIVQEYNLPSCSLSYCETSTRGEHVKIYLSFSRPENQAEILQLMNKKYSSLLKKEIAKSKKFAYIPRLVFLLDKELETMNNLKKILQEFTHEN</sequence>
<gene>
    <name evidence="1" type="ORF">SPELUC_LOCUS5516</name>
</gene>
<evidence type="ECO:0000313" key="2">
    <source>
        <dbReference type="Proteomes" id="UP000789366"/>
    </source>
</evidence>
<dbReference type="Proteomes" id="UP000789366">
    <property type="component" value="Unassembled WGS sequence"/>
</dbReference>
<name>A0ACA9M1R9_9GLOM</name>
<organism evidence="1 2">
    <name type="scientific">Cetraspora pellucida</name>
    <dbReference type="NCBI Taxonomy" id="1433469"/>
    <lineage>
        <taxon>Eukaryota</taxon>
        <taxon>Fungi</taxon>
        <taxon>Fungi incertae sedis</taxon>
        <taxon>Mucoromycota</taxon>
        <taxon>Glomeromycotina</taxon>
        <taxon>Glomeromycetes</taxon>
        <taxon>Diversisporales</taxon>
        <taxon>Gigasporaceae</taxon>
        <taxon>Cetraspora</taxon>
    </lineage>
</organism>
<accession>A0ACA9M1R9</accession>
<dbReference type="EMBL" id="CAJVPW010005679">
    <property type="protein sequence ID" value="CAG8558741.1"/>
    <property type="molecule type" value="Genomic_DNA"/>
</dbReference>
<keyword evidence="2" id="KW-1185">Reference proteome</keyword>
<reference evidence="1" key="1">
    <citation type="submission" date="2021-06" db="EMBL/GenBank/DDBJ databases">
        <authorList>
            <person name="Kallberg Y."/>
            <person name="Tangrot J."/>
            <person name="Rosling A."/>
        </authorList>
    </citation>
    <scope>NUCLEOTIDE SEQUENCE</scope>
    <source>
        <strain evidence="1">28 12/20/2015</strain>
    </source>
</reference>
<comment type="caution">
    <text evidence="1">The sequence shown here is derived from an EMBL/GenBank/DDBJ whole genome shotgun (WGS) entry which is preliminary data.</text>
</comment>
<proteinExistence type="predicted"/>